<keyword evidence="2" id="KW-1185">Reference proteome</keyword>
<comment type="caution">
    <text evidence="1">The sequence shown here is derived from an EMBL/GenBank/DDBJ whole genome shotgun (WGS) entry which is preliminary data.</text>
</comment>
<evidence type="ECO:0000313" key="2">
    <source>
        <dbReference type="Proteomes" id="UP001157974"/>
    </source>
</evidence>
<accession>A0AAV8UL47</accession>
<proteinExistence type="predicted"/>
<sequence>MAPADSIPAYYIWIYWINPIGYYSAGVLKAVVTGVELVCTANELSTFPFPVNDNATPPFPDYESIPSNSTKMSLNPFKVKLAQVKLVLSGNCLLNVTYFSSPGEYQTVTVNATYSGCQVCPITSEDDLLKIYGVPGYSKWVSAGALAGLTLFS</sequence>
<dbReference type="Proteomes" id="UP001157974">
    <property type="component" value="Unassembled WGS sequence"/>
</dbReference>
<protein>
    <submittedName>
        <fullName evidence="1">Uncharacterized protein</fullName>
    </submittedName>
</protein>
<reference evidence="1 2" key="1">
    <citation type="journal article" date="2023" name="Nat. Commun.">
        <title>Origin of minicircular mitochondrial genomes in red algae.</title>
        <authorList>
            <person name="Lee Y."/>
            <person name="Cho C.H."/>
            <person name="Lee Y.M."/>
            <person name="Park S.I."/>
            <person name="Yang J.H."/>
            <person name="West J.A."/>
            <person name="Bhattacharya D."/>
            <person name="Yoon H.S."/>
        </authorList>
    </citation>
    <scope>NUCLEOTIDE SEQUENCE [LARGE SCALE GENOMIC DNA]</scope>
    <source>
        <strain evidence="1 2">CCMP1338</strain>
        <tissue evidence="1">Whole cell</tissue>
    </source>
</reference>
<evidence type="ECO:0000313" key="1">
    <source>
        <dbReference type="EMBL" id="KAJ8901897.1"/>
    </source>
</evidence>
<name>A0AAV8UL47_9RHOD</name>
<organism evidence="1 2">
    <name type="scientific">Rhodosorus marinus</name>
    <dbReference type="NCBI Taxonomy" id="101924"/>
    <lineage>
        <taxon>Eukaryota</taxon>
        <taxon>Rhodophyta</taxon>
        <taxon>Stylonematophyceae</taxon>
        <taxon>Stylonematales</taxon>
        <taxon>Stylonemataceae</taxon>
        <taxon>Rhodosorus</taxon>
    </lineage>
</organism>
<dbReference type="AlphaFoldDB" id="A0AAV8UL47"/>
<dbReference type="EMBL" id="JAMWBK010000010">
    <property type="protein sequence ID" value="KAJ8901897.1"/>
    <property type="molecule type" value="Genomic_DNA"/>
</dbReference>
<gene>
    <name evidence="1" type="ORF">NDN08_004101</name>
</gene>